<keyword evidence="1" id="KW-0812">Transmembrane</keyword>
<dbReference type="Proteomes" id="UP000017861">
    <property type="component" value="Unassembled WGS sequence"/>
</dbReference>
<protein>
    <submittedName>
        <fullName evidence="2">Uncharacterized protein</fullName>
    </submittedName>
</protein>
<proteinExistence type="predicted"/>
<dbReference type="EMBL" id="AYLP01000059">
    <property type="protein sequence ID" value="ESS65660.1"/>
    <property type="molecule type" value="Genomic_DNA"/>
</dbReference>
<accession>V5AXT7</accession>
<dbReference type="PROSITE" id="PS51257">
    <property type="entry name" value="PROKAR_LIPOPROTEIN"/>
    <property type="match status" value="1"/>
</dbReference>
<dbReference type="OrthoDB" id="262622at2759"/>
<feature type="transmembrane region" description="Helical" evidence="1">
    <location>
        <begin position="137"/>
        <end position="160"/>
    </location>
</feature>
<dbReference type="VEuPathDB" id="TriTrypDB:TCDM_05824"/>
<evidence type="ECO:0000313" key="3">
    <source>
        <dbReference type="Proteomes" id="UP000017861"/>
    </source>
</evidence>
<keyword evidence="1" id="KW-0472">Membrane</keyword>
<name>V5AXT7_TRYCR</name>
<keyword evidence="1" id="KW-1133">Transmembrane helix</keyword>
<comment type="caution">
    <text evidence="2">The sequence shown here is derived from an EMBL/GenBank/DDBJ whole genome shotgun (WGS) entry which is preliminary data.</text>
</comment>
<reference evidence="2 3" key="1">
    <citation type="journal article" date="2014" name="Genome Announc.">
        <title>Trypanosoma cruzi Clone Dm28c Draft Genome Sequence.</title>
        <authorList>
            <person name="Grisard E.C."/>
            <person name="Teixeira S.M."/>
            <person name="de Almeida L.G."/>
            <person name="Stoco P.H."/>
            <person name="Gerber A.L."/>
            <person name="Talavera-Lopez C."/>
            <person name="Lima O.C."/>
            <person name="Andersson B."/>
            <person name="de Vasconcelos A.T."/>
        </authorList>
    </citation>
    <scope>NUCLEOTIDE SEQUENCE [LARGE SCALE GENOMIC DNA]</scope>
    <source>
        <strain evidence="2 3">Dm28c</strain>
    </source>
</reference>
<organism evidence="2 3">
    <name type="scientific">Trypanosoma cruzi Dm28c</name>
    <dbReference type="NCBI Taxonomy" id="1416333"/>
    <lineage>
        <taxon>Eukaryota</taxon>
        <taxon>Discoba</taxon>
        <taxon>Euglenozoa</taxon>
        <taxon>Kinetoplastea</taxon>
        <taxon>Metakinetoplastina</taxon>
        <taxon>Trypanosomatida</taxon>
        <taxon>Trypanosomatidae</taxon>
        <taxon>Trypanosoma</taxon>
        <taxon>Schizotrypanum</taxon>
    </lineage>
</organism>
<evidence type="ECO:0000256" key="1">
    <source>
        <dbReference type="SAM" id="Phobius"/>
    </source>
</evidence>
<evidence type="ECO:0000313" key="2">
    <source>
        <dbReference type="EMBL" id="ESS65660.1"/>
    </source>
</evidence>
<feature type="transmembrane region" description="Helical" evidence="1">
    <location>
        <begin position="7"/>
        <end position="31"/>
    </location>
</feature>
<dbReference type="AlphaFoldDB" id="V5AXT7"/>
<gene>
    <name evidence="2" type="ORF">TCDM_05824</name>
</gene>
<sequence>MSRTVCVCVFVCVCVCVFLFGCVLLSFPFFFSPCVFPFFRFSLAWMTAENVVRTATAVASLCDARAVDAQLLHNSCEAAAANLLRRSRRYVTATRVSSLAVAASIGGAGLIASWHYRRIYRVWRLRYPARVAQQRRVMWFLAASGLALLLFVLSPVGFMAQHEARLHDVQRLDAIAVRALMLKRRYESLVRMAPTSSEEAAKRAGVYNRCEEDWAELMRERVAIDENV</sequence>
<feature type="transmembrane region" description="Helical" evidence="1">
    <location>
        <begin position="96"/>
        <end position="116"/>
    </location>
</feature>